<proteinExistence type="predicted"/>
<comment type="caution">
    <text evidence="1">The sequence shown here is derived from an EMBL/GenBank/DDBJ whole genome shotgun (WGS) entry which is preliminary data.</text>
</comment>
<evidence type="ECO:0000313" key="2">
    <source>
        <dbReference type="Proteomes" id="UP001354931"/>
    </source>
</evidence>
<evidence type="ECO:0000313" key="1">
    <source>
        <dbReference type="EMBL" id="MEB8342752.1"/>
    </source>
</evidence>
<protein>
    <submittedName>
        <fullName evidence="1">GrpB family protein</fullName>
    </submittedName>
</protein>
<name>A0ABU6FGJ8_9ACTN</name>
<dbReference type="PANTHER" id="PTHR34822">
    <property type="entry name" value="GRPB DOMAIN PROTEIN (AFU_ORTHOLOGUE AFUA_1G01530)"/>
    <property type="match status" value="1"/>
</dbReference>
<dbReference type="InterPro" id="IPR043519">
    <property type="entry name" value="NT_sf"/>
</dbReference>
<keyword evidence="2" id="KW-1185">Reference proteome</keyword>
<dbReference type="Proteomes" id="UP001354931">
    <property type="component" value="Unassembled WGS sequence"/>
</dbReference>
<dbReference type="EMBL" id="JAOZYC010000170">
    <property type="protein sequence ID" value="MEB8342752.1"/>
    <property type="molecule type" value="Genomic_DNA"/>
</dbReference>
<dbReference type="InterPro" id="IPR007344">
    <property type="entry name" value="GrpB/CoaE"/>
</dbReference>
<dbReference type="PANTHER" id="PTHR34822:SF1">
    <property type="entry name" value="GRPB FAMILY PROTEIN"/>
    <property type="match status" value="1"/>
</dbReference>
<gene>
    <name evidence="1" type="ORF">OKJ99_35185</name>
</gene>
<sequence length="195" mass="20851">MPEHEKPVVVPHVPGWARGGRELCAQLGAELGPLALCVDHIGSTAVAGMAAKDVYDVQVSVADLDEAADAFEAPLAALGFVRSPYVRDHVPAGREAGEDPGDWAKRFWSRRGGAASAVNLHVRRAGSPNERLALLFRDWLRATPDAVPAYARFKCVLAENVPDTGTYADVKDPVVDLVAVVAEQWAAATGWRPHA</sequence>
<reference evidence="1 2" key="1">
    <citation type="submission" date="2022-10" db="EMBL/GenBank/DDBJ databases">
        <authorList>
            <person name="Xie J."/>
            <person name="Shen N."/>
        </authorList>
    </citation>
    <scope>NUCLEOTIDE SEQUENCE [LARGE SCALE GENOMIC DNA]</scope>
    <source>
        <strain evidence="1 2">YIM65594</strain>
    </source>
</reference>
<dbReference type="SUPFAM" id="SSF81301">
    <property type="entry name" value="Nucleotidyltransferase"/>
    <property type="match status" value="1"/>
</dbReference>
<organism evidence="1 2">
    <name type="scientific">Streptomyces endophyticus</name>
    <dbReference type="NCBI Taxonomy" id="714166"/>
    <lineage>
        <taxon>Bacteria</taxon>
        <taxon>Bacillati</taxon>
        <taxon>Actinomycetota</taxon>
        <taxon>Actinomycetes</taxon>
        <taxon>Kitasatosporales</taxon>
        <taxon>Streptomycetaceae</taxon>
        <taxon>Streptomyces</taxon>
    </lineage>
</organism>
<dbReference type="Gene3D" id="3.30.460.10">
    <property type="entry name" value="Beta Polymerase, domain 2"/>
    <property type="match status" value="1"/>
</dbReference>
<accession>A0ABU6FGJ8</accession>
<dbReference type="Pfam" id="PF04229">
    <property type="entry name" value="GrpB"/>
    <property type="match status" value="1"/>
</dbReference>